<dbReference type="EMBL" id="UYSG01001376">
    <property type="protein sequence ID" value="VDL42265.1"/>
    <property type="molecule type" value="Genomic_DNA"/>
</dbReference>
<proteinExistence type="predicted"/>
<dbReference type="WBParaSite" id="HDID_0000400401-mRNA-1">
    <property type="protein sequence ID" value="HDID_0000400401-mRNA-1"/>
    <property type="gene ID" value="HDID_0000400401"/>
</dbReference>
<reference evidence="3 4" key="2">
    <citation type="submission" date="2018-11" db="EMBL/GenBank/DDBJ databases">
        <authorList>
            <consortium name="Pathogen Informatics"/>
        </authorList>
    </citation>
    <scope>NUCLEOTIDE SEQUENCE [LARGE SCALE GENOMIC DNA]</scope>
</reference>
<dbReference type="PANTHER" id="PTHR48103:SF2">
    <property type="entry name" value="MIDASIN"/>
    <property type="match status" value="1"/>
</dbReference>
<evidence type="ECO:0000313" key="5">
    <source>
        <dbReference type="WBParaSite" id="HDID_0000400401-mRNA-1"/>
    </source>
</evidence>
<sequence length="172" mass="18775">MSIFGESVEVVHGMGEPWTNEIGASMLAQFDFKQSRTSLIQLLQTSVSLMQAAGEGSASSRGVPASQLLLILSDGVFSEDPLSPALQAAVRLARDHHLFVVCVIIDDSKKKHSIFDLRRYTGQGKLLPYMDVFPLPFYLVLRDVTALPQLLAEALRQWFELASATVGRSGGP</sequence>
<keyword evidence="1" id="KW-0547">Nucleotide-binding</keyword>
<name>A0A0R3SGH5_HYMDI</name>
<organism evidence="5">
    <name type="scientific">Hymenolepis diminuta</name>
    <name type="common">Rat tapeworm</name>
    <dbReference type="NCBI Taxonomy" id="6216"/>
    <lineage>
        <taxon>Eukaryota</taxon>
        <taxon>Metazoa</taxon>
        <taxon>Spiralia</taxon>
        <taxon>Lophotrochozoa</taxon>
        <taxon>Platyhelminthes</taxon>
        <taxon>Cestoda</taxon>
        <taxon>Eucestoda</taxon>
        <taxon>Cyclophyllidea</taxon>
        <taxon>Hymenolepididae</taxon>
        <taxon>Hymenolepis</taxon>
    </lineage>
</organism>
<keyword evidence="2" id="KW-0067">ATP-binding</keyword>
<evidence type="ECO:0000256" key="1">
    <source>
        <dbReference type="ARBA" id="ARBA00022741"/>
    </source>
</evidence>
<dbReference type="PANTHER" id="PTHR48103">
    <property type="entry name" value="MIDASIN-RELATED"/>
    <property type="match status" value="1"/>
</dbReference>
<evidence type="ECO:0000313" key="3">
    <source>
        <dbReference type="EMBL" id="VDL42265.1"/>
    </source>
</evidence>
<reference evidence="5" key="1">
    <citation type="submission" date="2017-02" db="UniProtKB">
        <authorList>
            <consortium name="WormBaseParasite"/>
        </authorList>
    </citation>
    <scope>IDENTIFICATION</scope>
</reference>
<dbReference type="InterPro" id="IPR036465">
    <property type="entry name" value="vWFA_dom_sf"/>
</dbReference>
<dbReference type="GO" id="GO:0005634">
    <property type="term" value="C:nucleus"/>
    <property type="evidence" value="ECO:0007669"/>
    <property type="project" value="TreeGrafter"/>
</dbReference>
<protein>
    <submittedName>
        <fullName evidence="5">VWFA domain-containing protein</fullName>
    </submittedName>
</protein>
<accession>A0A0R3SGH5</accession>
<gene>
    <name evidence="3" type="ORF">HDID_LOCUS4002</name>
</gene>
<dbReference type="OrthoDB" id="422220at2759"/>
<dbReference type="GO" id="GO:0000027">
    <property type="term" value="P:ribosomal large subunit assembly"/>
    <property type="evidence" value="ECO:0007669"/>
    <property type="project" value="TreeGrafter"/>
</dbReference>
<evidence type="ECO:0000256" key="2">
    <source>
        <dbReference type="ARBA" id="ARBA00022840"/>
    </source>
</evidence>
<dbReference type="GO" id="GO:0000055">
    <property type="term" value="P:ribosomal large subunit export from nucleus"/>
    <property type="evidence" value="ECO:0007669"/>
    <property type="project" value="TreeGrafter"/>
</dbReference>
<evidence type="ECO:0000313" key="4">
    <source>
        <dbReference type="Proteomes" id="UP000274504"/>
    </source>
</evidence>
<dbReference type="AlphaFoldDB" id="A0A0R3SGH5"/>
<dbReference type="GO" id="GO:0005524">
    <property type="term" value="F:ATP binding"/>
    <property type="evidence" value="ECO:0007669"/>
    <property type="project" value="UniProtKB-KW"/>
</dbReference>
<dbReference type="STRING" id="6216.A0A0R3SGH5"/>
<dbReference type="Proteomes" id="UP000274504">
    <property type="component" value="Unassembled WGS sequence"/>
</dbReference>
<dbReference type="GO" id="GO:0030687">
    <property type="term" value="C:preribosome, large subunit precursor"/>
    <property type="evidence" value="ECO:0007669"/>
    <property type="project" value="TreeGrafter"/>
</dbReference>
<dbReference type="SUPFAM" id="SSF53300">
    <property type="entry name" value="vWA-like"/>
    <property type="match status" value="1"/>
</dbReference>